<accession>E0S465</accession>
<dbReference type="PANTHER" id="PTHR43390">
    <property type="entry name" value="SIGNAL PEPTIDASE I"/>
    <property type="match status" value="1"/>
</dbReference>
<keyword evidence="11" id="KW-0614">Plasmid</keyword>
<geneLocation type="plasmid" evidence="11 12">
    <name>pCY360</name>
</geneLocation>
<evidence type="ECO:0000256" key="5">
    <source>
        <dbReference type="ARBA" id="ARBA00022670"/>
    </source>
</evidence>
<comment type="catalytic activity">
    <reaction evidence="1 8">
        <text>Cleavage of hydrophobic, N-terminal signal or leader sequences from secreted and periplasmic proteins.</text>
        <dbReference type="EC" id="3.4.21.89"/>
    </reaction>
</comment>
<evidence type="ECO:0000256" key="6">
    <source>
        <dbReference type="ARBA" id="ARBA00022801"/>
    </source>
</evidence>
<dbReference type="NCBIfam" id="TIGR02227">
    <property type="entry name" value="sigpep_I_bact"/>
    <property type="match status" value="1"/>
</dbReference>
<evidence type="ECO:0000259" key="10">
    <source>
        <dbReference type="Pfam" id="PF10502"/>
    </source>
</evidence>
<evidence type="ECO:0000256" key="3">
    <source>
        <dbReference type="ARBA" id="ARBA00009370"/>
    </source>
</evidence>
<evidence type="ECO:0000313" key="11">
    <source>
        <dbReference type="EMBL" id="ADL36197.1"/>
    </source>
</evidence>
<protein>
    <recommendedName>
        <fullName evidence="4 8">Signal peptidase I</fullName>
        <ecNumber evidence="4 8">3.4.21.89</ecNumber>
    </recommendedName>
</protein>
<dbReference type="InterPro" id="IPR019757">
    <property type="entry name" value="Pept_S26A_signal_pept_1_Lys-AS"/>
</dbReference>
<dbReference type="GO" id="GO:0006465">
    <property type="term" value="P:signal peptide processing"/>
    <property type="evidence" value="ECO:0007669"/>
    <property type="project" value="InterPro"/>
</dbReference>
<keyword evidence="12" id="KW-1185">Reference proteome</keyword>
<dbReference type="PROSITE" id="PS00760">
    <property type="entry name" value="SPASE_I_2"/>
    <property type="match status" value="1"/>
</dbReference>
<dbReference type="AlphaFoldDB" id="E0S465"/>
<keyword evidence="8" id="KW-0812">Transmembrane</keyword>
<keyword evidence="5 8" id="KW-0645">Protease</keyword>
<gene>
    <name evidence="11" type="primary">traF</name>
    <name evidence="11" type="ordered locus">bpr_II260</name>
</gene>
<comment type="subcellular location">
    <subcellularLocation>
        <location evidence="2">Cell membrane</location>
        <topology evidence="2">Single-pass type II membrane protein</topology>
    </subcellularLocation>
    <subcellularLocation>
        <location evidence="9">Membrane</location>
        <topology evidence="9">Single-pass type II membrane protein</topology>
    </subcellularLocation>
</comment>
<feature type="domain" description="Peptidase S26" evidence="10">
    <location>
        <begin position="23"/>
        <end position="168"/>
    </location>
</feature>
<evidence type="ECO:0000256" key="7">
    <source>
        <dbReference type="PIRSR" id="PIRSR600223-1"/>
    </source>
</evidence>
<dbReference type="GO" id="GO:0005886">
    <property type="term" value="C:plasma membrane"/>
    <property type="evidence" value="ECO:0007669"/>
    <property type="project" value="UniProtKB-SubCell"/>
</dbReference>
<dbReference type="HOGENOM" id="CLU_028723_5_1_9"/>
<dbReference type="PROSITE" id="PS00501">
    <property type="entry name" value="SPASE_I_1"/>
    <property type="match status" value="1"/>
</dbReference>
<dbReference type="InterPro" id="IPR000223">
    <property type="entry name" value="Pept_S26A_signal_pept_1"/>
</dbReference>
<keyword evidence="8" id="KW-1133">Transmembrane helix</keyword>
<feature type="active site" evidence="7">
    <location>
        <position position="84"/>
    </location>
</feature>
<dbReference type="KEGG" id="bpb:bpr_II260"/>
<dbReference type="Pfam" id="PF10502">
    <property type="entry name" value="Peptidase_S26"/>
    <property type="match status" value="1"/>
</dbReference>
<sequence>MQRFTKLCRQLIKTIMGYLKGNVAFLIMVFLILFIFEVDHVVSGSMEPTLMTGDYAIFTKVRFGYKPNRGDIIGFNHDGEHWVKRVIGIPGDMIVIKDMYVYVNGEKIDEPYLENVGITYGGDNTIFAVPEDEIFVLGDNRLASYDSRYWNEPYVPVSYVTSKYRFTIYHAKTKATTFEEEIL</sequence>
<dbReference type="InterPro" id="IPR019756">
    <property type="entry name" value="Pept_S26A_signal_pept_1_Ser-AS"/>
</dbReference>
<dbReference type="EC" id="3.4.21.89" evidence="4 8"/>
<feature type="active site" evidence="7">
    <location>
        <position position="45"/>
    </location>
</feature>
<evidence type="ECO:0000313" key="12">
    <source>
        <dbReference type="Proteomes" id="UP000001299"/>
    </source>
</evidence>
<dbReference type="GO" id="GO:0009003">
    <property type="term" value="F:signal peptidase activity"/>
    <property type="evidence" value="ECO:0007669"/>
    <property type="project" value="UniProtKB-EC"/>
</dbReference>
<keyword evidence="6 8" id="KW-0378">Hydrolase</keyword>
<dbReference type="PRINTS" id="PR00727">
    <property type="entry name" value="LEADERPTASE"/>
</dbReference>
<evidence type="ECO:0000256" key="2">
    <source>
        <dbReference type="ARBA" id="ARBA00004401"/>
    </source>
</evidence>
<dbReference type="PROSITE" id="PS00761">
    <property type="entry name" value="SPASE_I_3"/>
    <property type="match status" value="1"/>
</dbReference>
<dbReference type="EMBL" id="CP001812">
    <property type="protein sequence ID" value="ADL36197.1"/>
    <property type="molecule type" value="Genomic_DNA"/>
</dbReference>
<dbReference type="Gene3D" id="2.10.109.10">
    <property type="entry name" value="Umud Fragment, subunit A"/>
    <property type="match status" value="1"/>
</dbReference>
<dbReference type="Proteomes" id="UP000001299">
    <property type="component" value="Plasmid pCY360"/>
</dbReference>
<comment type="similarity">
    <text evidence="3 9">Belongs to the peptidase S26 family.</text>
</comment>
<dbReference type="InterPro" id="IPR019758">
    <property type="entry name" value="Pept_S26A_signal_pept_1_CS"/>
</dbReference>
<evidence type="ECO:0000256" key="9">
    <source>
        <dbReference type="RuleBase" id="RU362042"/>
    </source>
</evidence>
<evidence type="ECO:0000256" key="1">
    <source>
        <dbReference type="ARBA" id="ARBA00000677"/>
    </source>
</evidence>
<feature type="transmembrane region" description="Helical" evidence="8">
    <location>
        <begin position="21"/>
        <end position="38"/>
    </location>
</feature>
<evidence type="ECO:0000256" key="4">
    <source>
        <dbReference type="ARBA" id="ARBA00013208"/>
    </source>
</evidence>
<dbReference type="GO" id="GO:0004252">
    <property type="term" value="F:serine-type endopeptidase activity"/>
    <property type="evidence" value="ECO:0007669"/>
    <property type="project" value="InterPro"/>
</dbReference>
<dbReference type="CDD" id="cd06530">
    <property type="entry name" value="S26_SPase_I"/>
    <property type="match status" value="1"/>
</dbReference>
<reference evidence="11 12" key="1">
    <citation type="journal article" date="2010" name="PLoS ONE">
        <title>The glycobiome of the rumen bacterium Butyrivibrio proteoclasticus B316(T) highlights adaptation to a polysaccharide-rich environment.</title>
        <authorList>
            <person name="Kelly W.J."/>
            <person name="Leahy S.C."/>
            <person name="Altermann E."/>
            <person name="Yeoman C.J."/>
            <person name="Dunne J.C."/>
            <person name="Kong Z."/>
            <person name="Pacheco D.M."/>
            <person name="Li D."/>
            <person name="Noel S.J."/>
            <person name="Moon C.D."/>
            <person name="Cookson A.L."/>
            <person name="Attwood G.T."/>
        </authorList>
    </citation>
    <scope>NUCLEOTIDE SEQUENCE [LARGE SCALE GENOMIC DNA]</scope>
    <source>
        <strain evidence="12">ATCC 51982 / DSM 14932 / B316</strain>
        <plasmid evidence="12">Plasmid pCY360</plasmid>
    </source>
</reference>
<dbReference type="PANTHER" id="PTHR43390:SF1">
    <property type="entry name" value="CHLOROPLAST PROCESSING PEPTIDASE"/>
    <property type="match status" value="1"/>
</dbReference>
<evidence type="ECO:0000256" key="8">
    <source>
        <dbReference type="RuleBase" id="RU003993"/>
    </source>
</evidence>
<dbReference type="InterPro" id="IPR019533">
    <property type="entry name" value="Peptidase_S26"/>
</dbReference>
<keyword evidence="8" id="KW-0472">Membrane</keyword>
<organism evidence="11 12">
    <name type="scientific">Butyrivibrio proteoclasticus (strain ATCC 51982 / DSM 14932 / B316)</name>
    <name type="common">Clostridium proteoclasticum</name>
    <dbReference type="NCBI Taxonomy" id="515622"/>
    <lineage>
        <taxon>Bacteria</taxon>
        <taxon>Bacillati</taxon>
        <taxon>Bacillota</taxon>
        <taxon>Clostridia</taxon>
        <taxon>Lachnospirales</taxon>
        <taxon>Lachnospiraceae</taxon>
        <taxon>Butyrivibrio</taxon>
    </lineage>
</organism>
<name>E0S465_BUTPB</name>
<dbReference type="SUPFAM" id="SSF51306">
    <property type="entry name" value="LexA/Signal peptidase"/>
    <property type="match status" value="1"/>
</dbReference>
<proteinExistence type="inferred from homology"/>
<dbReference type="InterPro" id="IPR036286">
    <property type="entry name" value="LexA/Signal_pep-like_sf"/>
</dbReference>